<evidence type="ECO:0000313" key="2">
    <source>
        <dbReference type="Proteomes" id="UP001604335"/>
    </source>
</evidence>
<dbReference type="PANTHER" id="PTHR37734">
    <property type="entry name" value="LARGE RIBOSOMAL RNA SUBUNIT ACCUMULATION PROTEIN YCED HOMOLOG 2, CHLOROPLASTIC"/>
    <property type="match status" value="1"/>
</dbReference>
<dbReference type="InterPro" id="IPR044985">
    <property type="entry name" value="YceD_plant"/>
</dbReference>
<gene>
    <name evidence="1" type="ORF">VPK24_04845</name>
</gene>
<dbReference type="EMBL" id="JAZAQF010000028">
    <property type="protein sequence ID" value="MFG3816954.1"/>
    <property type="molecule type" value="Genomic_DNA"/>
</dbReference>
<comment type="caution">
    <text evidence="1">The sequence shown here is derived from an EMBL/GenBank/DDBJ whole genome shotgun (WGS) entry which is preliminary data.</text>
</comment>
<organism evidence="1 2">
    <name type="scientific">Limnothrix redekei LRLZ20PSL1</name>
    <dbReference type="NCBI Taxonomy" id="3112953"/>
    <lineage>
        <taxon>Bacteria</taxon>
        <taxon>Bacillati</taxon>
        <taxon>Cyanobacteriota</taxon>
        <taxon>Cyanophyceae</taxon>
        <taxon>Pseudanabaenales</taxon>
        <taxon>Pseudanabaenaceae</taxon>
        <taxon>Limnothrix</taxon>
    </lineage>
</organism>
<keyword evidence="2" id="KW-1185">Reference proteome</keyword>
<sequence length="211" mass="23551">MTRAAGPWGFGGLGWAGLFGNGPQSAAIPDRTHLYPPRCGVPTVDSVYIPHILKATNRTIGWEFKDFLPGLETLTPVRGKLRVVHRGNFLEVSAQAEGIVTLTCDRCLCQYNQRLVVDTQEPIWLDEAAESKDLPLEREISAEDLQESLSPTGYFYPEDWLYQQFCLELPAQQLCSEDCQGILEPEDAAETQPAIDTRWSALASLKNQLDR</sequence>
<reference evidence="2" key="1">
    <citation type="journal article" date="2024" name="Algal Res.">
        <title>Biochemical, toxicological and genomic investigation of a high-biomass producing Limnothrix strain isolated from Italian shallow drinking water reservoir.</title>
        <authorList>
            <person name="Simonazzi M."/>
            <person name="Shishido T.K."/>
            <person name="Delbaje E."/>
            <person name="Wahlsten M."/>
            <person name="Fewer D.P."/>
            <person name="Sivonen K."/>
            <person name="Pezzolesi L."/>
            <person name="Pistocchi R."/>
        </authorList>
    </citation>
    <scope>NUCLEOTIDE SEQUENCE [LARGE SCALE GENOMIC DNA]</scope>
    <source>
        <strain evidence="2">LRLZ20PSL1</strain>
    </source>
</reference>
<name>A0ABW7CA13_9CYAN</name>
<dbReference type="InterPro" id="IPR003772">
    <property type="entry name" value="YceD"/>
</dbReference>
<accession>A0ABW7CA13</accession>
<dbReference type="PANTHER" id="PTHR37734:SF1">
    <property type="entry name" value="LARGE RIBOSOMAL RNA SUBUNIT ACCUMULATION PROTEIN YCED HOMOLOG 2, CHLOROPLASTIC"/>
    <property type="match status" value="1"/>
</dbReference>
<evidence type="ECO:0000313" key="1">
    <source>
        <dbReference type="EMBL" id="MFG3816954.1"/>
    </source>
</evidence>
<dbReference type="Pfam" id="PF02620">
    <property type="entry name" value="YceD"/>
    <property type="match status" value="1"/>
</dbReference>
<proteinExistence type="predicted"/>
<protein>
    <submittedName>
        <fullName evidence="1">YceD family protein</fullName>
    </submittedName>
</protein>
<dbReference type="Proteomes" id="UP001604335">
    <property type="component" value="Unassembled WGS sequence"/>
</dbReference>